<accession>A0A1B6IGZ7</accession>
<dbReference type="AlphaFoldDB" id="A0A1B6IGZ7"/>
<gene>
    <name evidence="1" type="ORF">g.5056</name>
</gene>
<evidence type="ECO:0000313" key="1">
    <source>
        <dbReference type="EMBL" id="JAS86185.1"/>
    </source>
</evidence>
<organism evidence="1">
    <name type="scientific">Homalodisca liturata</name>
    <dbReference type="NCBI Taxonomy" id="320908"/>
    <lineage>
        <taxon>Eukaryota</taxon>
        <taxon>Metazoa</taxon>
        <taxon>Ecdysozoa</taxon>
        <taxon>Arthropoda</taxon>
        <taxon>Hexapoda</taxon>
        <taxon>Insecta</taxon>
        <taxon>Pterygota</taxon>
        <taxon>Neoptera</taxon>
        <taxon>Paraneoptera</taxon>
        <taxon>Hemiptera</taxon>
        <taxon>Auchenorrhyncha</taxon>
        <taxon>Membracoidea</taxon>
        <taxon>Cicadellidae</taxon>
        <taxon>Cicadellinae</taxon>
        <taxon>Proconiini</taxon>
        <taxon>Homalodisca</taxon>
    </lineage>
</organism>
<feature type="non-terminal residue" evidence="1">
    <location>
        <position position="293"/>
    </location>
</feature>
<sequence length="293" mass="33528">NDPALLSQLTMDMLLAHDWPVVDWLLTSSPEHLSQFVREASQRHICIRHHTHLADLREIPEGLVIIVAKWADLEDSLRINPKSKLLFISLDGEVNFKSDRIPHETYALVPSLLDLPTMEGDNSLGPLTEAVQAPLFVQMAADILQVLNLFKTTLAAHCPPGNICDALHTVHQRATTRAVLRTPHLVTFILSVLQMESDDFDGYTVFHKIPDVTEFYEHFGSFKIIENKWTFVSENLNETTPNVCRSIPSVNVTGMDCTYCSNYDEIYQQYFDDLREYQTLRNMVEWRSESWVA</sequence>
<name>A0A1B6IGZ7_9HEMI</name>
<feature type="non-terminal residue" evidence="1">
    <location>
        <position position="1"/>
    </location>
</feature>
<proteinExistence type="predicted"/>
<protein>
    <submittedName>
        <fullName evidence="1">Uncharacterized protein</fullName>
    </submittedName>
</protein>
<reference evidence="1" key="1">
    <citation type="submission" date="2015-11" db="EMBL/GenBank/DDBJ databases">
        <title>De novo transcriptome assembly of four potential Pierce s Disease insect vectors from Arizona vineyards.</title>
        <authorList>
            <person name="Tassone E.E."/>
        </authorList>
    </citation>
    <scope>NUCLEOTIDE SEQUENCE</scope>
</reference>
<dbReference type="EMBL" id="GECU01021521">
    <property type="protein sequence ID" value="JAS86185.1"/>
    <property type="molecule type" value="Transcribed_RNA"/>
</dbReference>